<sequence>MKPTLLITALLATTCAATAQTRTDAWLEQLIRQQATPFLKDILNQPDTFHYQFIYTKIDRDKNNQPHFTNYYFRVNRNEYFNPASMVKLPTALLALEKINSLRPYGVNRCTTMLTDSAYYRQTTVSRDSSAADLLPSVAQYVKKIFLISDNDAYNRLYEFVGQQQLNERLWQMGYHDTRITRRFVTMNEEENRHTNPVRFMQGDSLLYAQPPAYSVVPFDFHKKILIGRAHYNREDSLINAPMDFTTHNNFPLEDMQQILQAALFPNSVPAKKRFQLQPDDYAFLYRYMSELPSESQFPHYDTTVYFDSYTKFFMFKAWRSKIPSYMRVFNKTGWSYGFLTDVAYIVDFRNKIEFMVSGNIYVNSDGVINDDKYEYVETGYPFFKEMGNIIYQYELKRKRKYSPDLSAFQLDYRN</sequence>
<evidence type="ECO:0000259" key="5">
    <source>
        <dbReference type="Pfam" id="PF13354"/>
    </source>
</evidence>
<dbReference type="PANTHER" id="PTHR35333">
    <property type="entry name" value="BETA-LACTAMASE"/>
    <property type="match status" value="1"/>
</dbReference>
<evidence type="ECO:0000256" key="1">
    <source>
        <dbReference type="ARBA" id="ARBA00001526"/>
    </source>
</evidence>
<dbReference type="OrthoDB" id="1884322at2"/>
<comment type="similarity">
    <text evidence="2">Belongs to the class-A beta-lactamase family.</text>
</comment>
<dbReference type="AlphaFoldDB" id="A0A1V9G8V9"/>
<dbReference type="RefSeq" id="WP_081144771.1">
    <property type="nucleotide sequence ID" value="NZ_LVYD01000001.1"/>
</dbReference>
<dbReference type="InterPro" id="IPR012338">
    <property type="entry name" value="Beta-lactam/transpept-like"/>
</dbReference>
<dbReference type="GO" id="GO:0046677">
    <property type="term" value="P:response to antibiotic"/>
    <property type="evidence" value="ECO:0007669"/>
    <property type="project" value="InterPro"/>
</dbReference>
<keyword evidence="4" id="KW-0732">Signal</keyword>
<evidence type="ECO:0000313" key="6">
    <source>
        <dbReference type="EMBL" id="OQP67075.1"/>
    </source>
</evidence>
<dbReference type="Proteomes" id="UP000192796">
    <property type="component" value="Unassembled WGS sequence"/>
</dbReference>
<comment type="caution">
    <text evidence="6">The sequence shown here is derived from an EMBL/GenBank/DDBJ whole genome shotgun (WGS) entry which is preliminary data.</text>
</comment>
<dbReference type="Gene3D" id="3.40.710.10">
    <property type="entry name" value="DD-peptidase/beta-lactamase superfamily"/>
    <property type="match status" value="1"/>
</dbReference>
<evidence type="ECO:0000256" key="2">
    <source>
        <dbReference type="ARBA" id="ARBA00009009"/>
    </source>
</evidence>
<dbReference type="InterPro" id="IPR045155">
    <property type="entry name" value="Beta-lactam_cat"/>
</dbReference>
<feature type="domain" description="Beta-lactamase class A catalytic" evidence="5">
    <location>
        <begin position="69"/>
        <end position="193"/>
    </location>
</feature>
<feature type="signal peptide" evidence="4">
    <location>
        <begin position="1"/>
        <end position="19"/>
    </location>
</feature>
<keyword evidence="7" id="KW-1185">Reference proteome</keyword>
<dbReference type="EC" id="3.5.2.6" evidence="3"/>
<name>A0A1V9G8V9_9BACT</name>
<dbReference type="GO" id="GO:0008800">
    <property type="term" value="F:beta-lactamase activity"/>
    <property type="evidence" value="ECO:0007669"/>
    <property type="project" value="UniProtKB-EC"/>
</dbReference>
<dbReference type="STRING" id="1703345.A3860_01580"/>
<protein>
    <recommendedName>
        <fullName evidence="3">beta-lactamase</fullName>
        <ecNumber evidence="3">3.5.2.6</ecNumber>
    </recommendedName>
</protein>
<dbReference type="Pfam" id="PF13354">
    <property type="entry name" value="Beta-lactamase2"/>
    <property type="match status" value="1"/>
</dbReference>
<evidence type="ECO:0000256" key="4">
    <source>
        <dbReference type="SAM" id="SignalP"/>
    </source>
</evidence>
<organism evidence="6 7">
    <name type="scientific">Niastella vici</name>
    <dbReference type="NCBI Taxonomy" id="1703345"/>
    <lineage>
        <taxon>Bacteria</taxon>
        <taxon>Pseudomonadati</taxon>
        <taxon>Bacteroidota</taxon>
        <taxon>Chitinophagia</taxon>
        <taxon>Chitinophagales</taxon>
        <taxon>Chitinophagaceae</taxon>
        <taxon>Niastella</taxon>
    </lineage>
</organism>
<reference evidence="6 7" key="1">
    <citation type="submission" date="2016-03" db="EMBL/GenBank/DDBJ databases">
        <title>Niastella vici sp. nov., isolated from farmland soil.</title>
        <authorList>
            <person name="Chen L."/>
            <person name="Wang D."/>
            <person name="Yang S."/>
            <person name="Wang G."/>
        </authorList>
    </citation>
    <scope>NUCLEOTIDE SEQUENCE [LARGE SCALE GENOMIC DNA]</scope>
    <source>
        <strain evidence="6 7">DJ57</strain>
    </source>
</reference>
<dbReference type="InterPro" id="IPR000871">
    <property type="entry name" value="Beta-lactam_class-A"/>
</dbReference>
<proteinExistence type="inferred from homology"/>
<dbReference type="SUPFAM" id="SSF56601">
    <property type="entry name" value="beta-lactamase/transpeptidase-like"/>
    <property type="match status" value="1"/>
</dbReference>
<evidence type="ECO:0000256" key="3">
    <source>
        <dbReference type="ARBA" id="ARBA00012865"/>
    </source>
</evidence>
<dbReference type="PANTHER" id="PTHR35333:SF3">
    <property type="entry name" value="BETA-LACTAMASE-TYPE TRANSPEPTIDASE FOLD CONTAINING PROTEIN"/>
    <property type="match status" value="1"/>
</dbReference>
<evidence type="ECO:0000313" key="7">
    <source>
        <dbReference type="Proteomes" id="UP000192796"/>
    </source>
</evidence>
<accession>A0A1V9G8V9</accession>
<dbReference type="GO" id="GO:0030655">
    <property type="term" value="P:beta-lactam antibiotic catabolic process"/>
    <property type="evidence" value="ECO:0007669"/>
    <property type="project" value="InterPro"/>
</dbReference>
<gene>
    <name evidence="6" type="ORF">A3860_01580</name>
</gene>
<comment type="catalytic activity">
    <reaction evidence="1">
        <text>a beta-lactam + H2O = a substituted beta-amino acid</text>
        <dbReference type="Rhea" id="RHEA:20401"/>
        <dbReference type="ChEBI" id="CHEBI:15377"/>
        <dbReference type="ChEBI" id="CHEBI:35627"/>
        <dbReference type="ChEBI" id="CHEBI:140347"/>
        <dbReference type="EC" id="3.5.2.6"/>
    </reaction>
</comment>
<dbReference type="EMBL" id="LVYD01000001">
    <property type="protein sequence ID" value="OQP67075.1"/>
    <property type="molecule type" value="Genomic_DNA"/>
</dbReference>
<feature type="chain" id="PRO_5013071278" description="beta-lactamase" evidence="4">
    <location>
        <begin position="20"/>
        <end position="415"/>
    </location>
</feature>